<dbReference type="GO" id="GO:0006313">
    <property type="term" value="P:DNA transposition"/>
    <property type="evidence" value="ECO:0007669"/>
    <property type="project" value="InterPro"/>
</dbReference>
<name>A0A329EF25_VIBDI</name>
<gene>
    <name evidence="3" type="ORF">DET48_1026</name>
</gene>
<evidence type="ECO:0000259" key="2">
    <source>
        <dbReference type="Pfam" id="PF14706"/>
    </source>
</evidence>
<evidence type="ECO:0000313" key="3">
    <source>
        <dbReference type="EMBL" id="RAS69179.1"/>
    </source>
</evidence>
<reference evidence="3 4" key="1">
    <citation type="submission" date="2018-06" db="EMBL/GenBank/DDBJ databases">
        <title>Freshwater and sediment microbial communities from various areas in North America, analyzing microbe dynamics in response to fracking.</title>
        <authorList>
            <person name="Lamendella R."/>
        </authorList>
    </citation>
    <scope>NUCLEOTIDE SEQUENCE [LARGE SCALE GENOMIC DNA]</scope>
    <source>
        <strain evidence="3 4">99A</strain>
    </source>
</reference>
<dbReference type="InterPro" id="IPR012337">
    <property type="entry name" value="RNaseH-like_sf"/>
</dbReference>
<feature type="domain" description="Transposase IS4-like" evidence="1">
    <location>
        <begin position="78"/>
        <end position="358"/>
    </location>
</feature>
<feature type="domain" description="Transposase Tn5-like N-terminal" evidence="2">
    <location>
        <begin position="6"/>
        <end position="64"/>
    </location>
</feature>
<proteinExistence type="predicted"/>
<dbReference type="InterPro" id="IPR047768">
    <property type="entry name" value="Tn5p-like"/>
</dbReference>
<comment type="caution">
    <text evidence="3">The sequence shown here is derived from an EMBL/GenBank/DDBJ whole genome shotgun (WGS) entry which is preliminary data.</text>
</comment>
<dbReference type="Gene3D" id="1.10.246.40">
    <property type="entry name" value="Tn5 transposase, domain 1"/>
    <property type="match status" value="1"/>
</dbReference>
<dbReference type="Proteomes" id="UP000248729">
    <property type="component" value="Unassembled WGS sequence"/>
</dbReference>
<dbReference type="PANTHER" id="PTHR37319">
    <property type="entry name" value="TRANSPOSASE"/>
    <property type="match status" value="1"/>
</dbReference>
<dbReference type="Gene3D" id="1.10.740.10">
    <property type="entry name" value="Transferase Inhibitor Protein From Tn5, Chain"/>
    <property type="match status" value="1"/>
</dbReference>
<dbReference type="AlphaFoldDB" id="A0A329EF25"/>
<dbReference type="Gene3D" id="3.90.350.10">
    <property type="entry name" value="Transposase Inhibitor Protein From Tn5, Chain A, domain 1"/>
    <property type="match status" value="1"/>
</dbReference>
<accession>A0A329EF25</accession>
<dbReference type="GO" id="GO:0004803">
    <property type="term" value="F:transposase activity"/>
    <property type="evidence" value="ECO:0007669"/>
    <property type="project" value="InterPro"/>
</dbReference>
<protein>
    <submittedName>
        <fullName evidence="3">Tn5 family transposase</fullName>
    </submittedName>
</protein>
<sequence>MIKSNNDWAEEQFGHAKLGDPRRTARLVKMASDLAQHPGKSVVKSSPSPASMEGAYRFIRNDNVSSDDIAEAGFNATANQVHHYPLLLAIEDTTTLSYKHRSIRADLGHVNQGNRYRGLLAHSILLFAPETLDVVGLIEQQRWTRDIKTRGIRSQHLKRPYEEKEGYKWESASRNMAARLGDTMTNVISVCDREADIYDYLIYKMANQQRFVVRSMMSRHIEEGPDKLYQFASELKSVQQRQIQIAQRGGRKARKVTLDVKYAAVTLKVPSNKTGEPISLNYVGCSEGGNEDKKLNWHILTNEPVNSAEEALKIISYYEKRWLIEEYHKVWKSEGTGVEALRVQSKDNLERLATIYAFLAVRIFQLKFANEQVEDIRCEKILSSRAWKLLWVKRIKTPIPEEIPTAKWAYEHLARLGGWKDSKRNGRASVKTLWEGWLKLQAILEGYELALSLEQDL</sequence>
<dbReference type="InterPro" id="IPR002559">
    <property type="entry name" value="Transposase_11"/>
</dbReference>
<dbReference type="SUPFAM" id="SSF53098">
    <property type="entry name" value="Ribonuclease H-like"/>
    <property type="match status" value="1"/>
</dbReference>
<dbReference type="InterPro" id="IPR054836">
    <property type="entry name" value="Tn5_transposase"/>
</dbReference>
<dbReference type="PANTHER" id="PTHR37319:SF1">
    <property type="entry name" value="TRANSPOSASE TN5 DIMERISATION DOMAIN-CONTAINING PROTEIN"/>
    <property type="match status" value="1"/>
</dbReference>
<evidence type="ECO:0000259" key="1">
    <source>
        <dbReference type="Pfam" id="PF01609"/>
    </source>
</evidence>
<evidence type="ECO:0000313" key="4">
    <source>
        <dbReference type="Proteomes" id="UP000248729"/>
    </source>
</evidence>
<dbReference type="EMBL" id="QLTR01000002">
    <property type="protein sequence ID" value="RAS69179.1"/>
    <property type="molecule type" value="Genomic_DNA"/>
</dbReference>
<dbReference type="Pfam" id="PF14706">
    <property type="entry name" value="Tnp_DNA_bind"/>
    <property type="match status" value="1"/>
</dbReference>
<dbReference type="NCBIfam" id="NF033590">
    <property type="entry name" value="transpos_IS4_3"/>
    <property type="match status" value="1"/>
</dbReference>
<dbReference type="InterPro" id="IPR014735">
    <property type="entry name" value="Transposase_Tn5-like_N"/>
</dbReference>
<organism evidence="3 4">
    <name type="scientific">Vibrio diazotrophicus</name>
    <dbReference type="NCBI Taxonomy" id="685"/>
    <lineage>
        <taxon>Bacteria</taxon>
        <taxon>Pseudomonadati</taxon>
        <taxon>Pseudomonadota</taxon>
        <taxon>Gammaproteobacteria</taxon>
        <taxon>Vibrionales</taxon>
        <taxon>Vibrionaceae</taxon>
        <taxon>Vibrio</taxon>
    </lineage>
</organism>
<dbReference type="InterPro" id="IPR038215">
    <property type="entry name" value="TN5-like_N_sf"/>
</dbReference>
<dbReference type="InterPro" id="IPR014737">
    <property type="entry name" value="Transposase_Tn5-like_C"/>
</dbReference>
<dbReference type="RefSeq" id="WP_112403150.1">
    <property type="nucleotide sequence ID" value="NZ_QLTR01000002.1"/>
</dbReference>
<dbReference type="GO" id="GO:0003677">
    <property type="term" value="F:DNA binding"/>
    <property type="evidence" value="ECO:0007669"/>
    <property type="project" value="InterPro"/>
</dbReference>
<dbReference type="Pfam" id="PF01609">
    <property type="entry name" value="DDE_Tnp_1"/>
    <property type="match status" value="1"/>
</dbReference>